<gene>
    <name evidence="2" type="ORF">A3Q56_02858</name>
</gene>
<dbReference type="SUPFAM" id="SSF82171">
    <property type="entry name" value="DPP6 N-terminal domain-like"/>
    <property type="match status" value="1"/>
</dbReference>
<name>A0A177B6K8_9BILA</name>
<comment type="caution">
    <text evidence="2">The sequence shown here is derived from an EMBL/GenBank/DDBJ whole genome shotgun (WGS) entry which is preliminary data.</text>
</comment>
<evidence type="ECO:0000313" key="3">
    <source>
        <dbReference type="Proteomes" id="UP000078046"/>
    </source>
</evidence>
<evidence type="ECO:0000259" key="1">
    <source>
        <dbReference type="Pfam" id="PF05131"/>
    </source>
</evidence>
<dbReference type="AlphaFoldDB" id="A0A177B6K8"/>
<dbReference type="OrthoDB" id="1845386at2759"/>
<protein>
    <recommendedName>
        <fullName evidence="1">Pep3/Vps18 beta-propeller domain-containing protein</fullName>
    </recommendedName>
</protein>
<dbReference type="Proteomes" id="UP000078046">
    <property type="component" value="Unassembled WGS sequence"/>
</dbReference>
<accession>A0A177B6K8</accession>
<proteinExistence type="predicted"/>
<feature type="domain" description="Pep3/Vps18 beta-propeller" evidence="1">
    <location>
        <begin position="18"/>
        <end position="364"/>
    </location>
</feature>
<reference evidence="2 3" key="1">
    <citation type="submission" date="2016-04" db="EMBL/GenBank/DDBJ databases">
        <title>The genome of Intoshia linei affirms orthonectids as highly simplified spiralians.</title>
        <authorList>
            <person name="Mikhailov K.V."/>
            <person name="Slusarev G.S."/>
            <person name="Nikitin M.A."/>
            <person name="Logacheva M.D."/>
            <person name="Penin A."/>
            <person name="Aleoshin V."/>
            <person name="Panchin Y.V."/>
        </authorList>
    </citation>
    <scope>NUCLEOTIDE SEQUENCE [LARGE SCALE GENOMIC DNA]</scope>
    <source>
        <strain evidence="2">Intl2013</strain>
        <tissue evidence="2">Whole animal</tissue>
    </source>
</reference>
<dbReference type="InterPro" id="IPR007810">
    <property type="entry name" value="Pep3/Vps18_beta-prop"/>
</dbReference>
<dbReference type="Pfam" id="PF05131">
    <property type="entry name" value="Pep3_Vps18"/>
    <property type="match status" value="1"/>
</dbReference>
<organism evidence="2 3">
    <name type="scientific">Intoshia linei</name>
    <dbReference type="NCBI Taxonomy" id="1819745"/>
    <lineage>
        <taxon>Eukaryota</taxon>
        <taxon>Metazoa</taxon>
        <taxon>Spiralia</taxon>
        <taxon>Lophotrochozoa</taxon>
        <taxon>Mesozoa</taxon>
        <taxon>Orthonectida</taxon>
        <taxon>Rhopaluridae</taxon>
        <taxon>Intoshia</taxon>
    </lineage>
</organism>
<dbReference type="EMBL" id="LWCA01000298">
    <property type="protein sequence ID" value="OAF69332.1"/>
    <property type="molecule type" value="Genomic_DNA"/>
</dbReference>
<keyword evidence="3" id="KW-1185">Reference proteome</keyword>
<evidence type="ECO:0000313" key="2">
    <source>
        <dbReference type="EMBL" id="OAF69332.1"/>
    </source>
</evidence>
<feature type="non-terminal residue" evidence="2">
    <location>
        <position position="368"/>
    </location>
</feature>
<sequence>MDVENNFCIQVSKEDEKPIFKRKQIKYKPDGEITNLAVSSGHIVIIINHQRIIRFRLTNPTSQTIINYTTDFSVLIKNIFLHPNGYHLLIISNRGNLDYLHFDSDIIAPLLENININYVTWMIFDKLMNKDYTYFENNAHALLSITDVDKEETIKEIHIKPVKNKKHTSKYTYIIDKVYNFSNEAVICGMVFSNFNNTTFTIIFAMDTVLCQFFGSMLNNSFPYSKSAFNEDSKKMIKLFELDNPTGKHLYVYHNHYAEPFKYFVWITELEIHVYELQKSGSFEKRLWRTQNEGDDENSNVILTKYHIFRQNEYKLRVENVHTYQIVYRDFPLSNVDPYIGIYRDSISNIIWVYTTTCIFKYSVLDEQ</sequence>